<accession>A0A7G7G260</accession>
<evidence type="ECO:0000313" key="1">
    <source>
        <dbReference type="EMBL" id="QNF31244.1"/>
    </source>
</evidence>
<name>A0A7G7G260_9BACT</name>
<sequence length="258" mass="29339">MKKEYFELLKCLGMGQTEIDASRYKPDIMQSIISDYSARHMEQFGAKKQDGHLIQPILLLSGERPGFYVIEKNEPILLPMSFANRISRAAVRKSIDELKPGETLEFKEIDAGLLGFVRTYCSKSGEYSVRKKKDGLIVEFATMKDSIRSIIVKGLTHYAGVVVVNESNKVNYVRSLVSLVNAAQNRNYSVRANGQEILIGLRQDIENYSKPGESQMHVNWTADDWARGFIAAMRRKGFGGREIRKKIDEYIIEANQMF</sequence>
<dbReference type="EMBL" id="CP055154">
    <property type="protein sequence ID" value="QNF31244.1"/>
    <property type="molecule type" value="Genomic_DNA"/>
</dbReference>
<proteinExistence type="predicted"/>
<dbReference type="Proteomes" id="UP000515237">
    <property type="component" value="Plasmid unnamed1"/>
</dbReference>
<protein>
    <submittedName>
        <fullName evidence="1">Uncharacterized protein</fullName>
    </submittedName>
</protein>
<dbReference type="RefSeq" id="WP_185269802.1">
    <property type="nucleotide sequence ID" value="NZ_CP055154.1"/>
</dbReference>
<keyword evidence="2" id="KW-1185">Reference proteome</keyword>
<dbReference type="AlphaFoldDB" id="A0A7G7G260"/>
<gene>
    <name evidence="1" type="ORF">HUW51_00375</name>
</gene>
<geneLocation type="plasmid" evidence="1 2">
    <name>unnamed1</name>
</geneLocation>
<dbReference type="KEGG" id="aswu:HUW51_00375"/>
<evidence type="ECO:0000313" key="2">
    <source>
        <dbReference type="Proteomes" id="UP000515237"/>
    </source>
</evidence>
<keyword evidence="1" id="KW-0614">Plasmid</keyword>
<organism evidence="1 2">
    <name type="scientific">Adhaeribacter swui</name>
    <dbReference type="NCBI Taxonomy" id="2086471"/>
    <lineage>
        <taxon>Bacteria</taxon>
        <taxon>Pseudomonadati</taxon>
        <taxon>Bacteroidota</taxon>
        <taxon>Cytophagia</taxon>
        <taxon>Cytophagales</taxon>
        <taxon>Hymenobacteraceae</taxon>
        <taxon>Adhaeribacter</taxon>
    </lineage>
</organism>
<reference evidence="1 2" key="1">
    <citation type="journal article" date="2018" name="Int. J. Syst. Evol. Microbiol.">
        <title>Adhaeribacter swui sp. nov., isolated from wet mud.</title>
        <authorList>
            <person name="Kim D.U."/>
            <person name="Kim K.W."/>
            <person name="Kang M.S."/>
            <person name="Kim J.Y."/>
            <person name="Jang J.H."/>
            <person name="Kim M.K."/>
        </authorList>
    </citation>
    <scope>NUCLEOTIDE SEQUENCE [LARGE SCALE GENOMIC DNA]</scope>
    <source>
        <strain evidence="1 2">KCTC 52873</strain>
        <plasmid evidence="1">unnamed1</plasmid>
    </source>
</reference>